<keyword evidence="6 8" id="KW-1133">Transmembrane helix</keyword>
<protein>
    <submittedName>
        <fullName evidence="10">MFS transporter</fullName>
    </submittedName>
</protein>
<feature type="transmembrane region" description="Helical" evidence="8">
    <location>
        <begin position="238"/>
        <end position="255"/>
    </location>
</feature>
<dbReference type="Gene3D" id="1.20.1250.20">
    <property type="entry name" value="MFS general substrate transporter like domains"/>
    <property type="match status" value="2"/>
</dbReference>
<dbReference type="InterPro" id="IPR036259">
    <property type="entry name" value="MFS_trans_sf"/>
</dbReference>
<dbReference type="PANTHER" id="PTHR23522:SF10">
    <property type="entry name" value="3-PHENYLPROPIONIC ACID TRANSPORTER-RELATED"/>
    <property type="match status" value="1"/>
</dbReference>
<evidence type="ECO:0000313" key="10">
    <source>
        <dbReference type="EMBL" id="TIC85289.1"/>
    </source>
</evidence>
<name>A0A4T0V1D5_9NEIS</name>
<feature type="transmembrane region" description="Helical" evidence="8">
    <location>
        <begin position="202"/>
        <end position="226"/>
    </location>
</feature>
<proteinExistence type="predicted"/>
<dbReference type="PIRSF" id="PIRSF004925">
    <property type="entry name" value="HcaT"/>
    <property type="match status" value="1"/>
</dbReference>
<comment type="subcellular location">
    <subcellularLocation>
        <location evidence="1">Cell inner membrane</location>
        <topology evidence="1">Multi-pass membrane protein</topology>
    </subcellularLocation>
</comment>
<dbReference type="OrthoDB" id="9150135at2"/>
<feature type="transmembrane region" description="Helical" evidence="8">
    <location>
        <begin position="96"/>
        <end position="115"/>
    </location>
</feature>
<feature type="transmembrane region" description="Helical" evidence="8">
    <location>
        <begin position="267"/>
        <end position="287"/>
    </location>
</feature>
<dbReference type="InterPro" id="IPR024989">
    <property type="entry name" value="MFS_assoc_dom"/>
</dbReference>
<keyword evidence="11" id="KW-1185">Reference proteome</keyword>
<dbReference type="GO" id="GO:0015528">
    <property type="term" value="F:lactose:proton symporter activity"/>
    <property type="evidence" value="ECO:0007669"/>
    <property type="project" value="TreeGrafter"/>
</dbReference>
<dbReference type="PANTHER" id="PTHR23522">
    <property type="entry name" value="BLL5896 PROTEIN"/>
    <property type="match status" value="1"/>
</dbReference>
<reference evidence="10 11" key="1">
    <citation type="submission" date="2019-04" db="EMBL/GenBank/DDBJ databases">
        <title>Crenobacter sp. nov.</title>
        <authorList>
            <person name="Shi S."/>
        </authorList>
    </citation>
    <scope>NUCLEOTIDE SEQUENCE [LARGE SCALE GENOMIC DNA]</scope>
    <source>
        <strain evidence="10 11">GY 70310</strain>
    </source>
</reference>
<feature type="transmembrane region" description="Helical" evidence="8">
    <location>
        <begin position="158"/>
        <end position="181"/>
    </location>
</feature>
<sequence>MNPSVSLAPFAAFYFAYFAFLGLFSPFWGPYLASLSFSAWQISVLISLSTFARIVAPGLWGALADHLGWRRPIIVATSLAAAGLFALVGVRSDFDWLFGSLALALFFWAAPLPLVEAGTAELTRGSPGRYSRVRLWGSVGFIVLSVGAGFLLDTLGIAALPWLATATLVAVAGAACALPEVAPPKRAGPRAPIGRVLSQRPVLALFAVVFLMAFAHGPYYVFYSIALEGAGYPRDAVGLLWAAGVGAEVLMFWLMPRLTARWPAARLMQLSLAAAVLRFALIASALSSPALAIFAQLMHGLTFGVHHAAAVALLHDAFEPHQRARAQGLYIVAGFGVGGSLGGLASGVLWPVGGAPLVFGVSALAALAACALGWRSLAPRDPDCVN</sequence>
<feature type="transmembrane region" description="Helical" evidence="8">
    <location>
        <begin position="72"/>
        <end position="90"/>
    </location>
</feature>
<dbReference type="SUPFAM" id="SSF103473">
    <property type="entry name" value="MFS general substrate transporter"/>
    <property type="match status" value="1"/>
</dbReference>
<comment type="caution">
    <text evidence="10">The sequence shown here is derived from an EMBL/GenBank/DDBJ whole genome shotgun (WGS) entry which is preliminary data.</text>
</comment>
<gene>
    <name evidence="10" type="ORF">E5K04_04715</name>
</gene>
<dbReference type="Proteomes" id="UP000308891">
    <property type="component" value="Unassembled WGS sequence"/>
</dbReference>
<evidence type="ECO:0000256" key="6">
    <source>
        <dbReference type="ARBA" id="ARBA00022989"/>
    </source>
</evidence>
<evidence type="ECO:0000256" key="4">
    <source>
        <dbReference type="ARBA" id="ARBA00022519"/>
    </source>
</evidence>
<evidence type="ECO:0000313" key="11">
    <source>
        <dbReference type="Proteomes" id="UP000308891"/>
    </source>
</evidence>
<dbReference type="InterPro" id="IPR020846">
    <property type="entry name" value="MFS_dom"/>
</dbReference>
<dbReference type="RefSeq" id="WP_136551738.1">
    <property type="nucleotide sequence ID" value="NZ_STGJ01000003.1"/>
</dbReference>
<evidence type="ECO:0000256" key="7">
    <source>
        <dbReference type="ARBA" id="ARBA00023136"/>
    </source>
</evidence>
<dbReference type="PROSITE" id="PS50850">
    <property type="entry name" value="MFS"/>
    <property type="match status" value="1"/>
</dbReference>
<dbReference type="NCBIfam" id="NF037955">
    <property type="entry name" value="mfs"/>
    <property type="match status" value="1"/>
</dbReference>
<keyword evidence="4" id="KW-0997">Cell inner membrane</keyword>
<feature type="domain" description="Major facilitator superfamily (MFS) profile" evidence="9">
    <location>
        <begin position="201"/>
        <end position="386"/>
    </location>
</feature>
<feature type="transmembrane region" description="Helical" evidence="8">
    <location>
        <begin position="135"/>
        <end position="152"/>
    </location>
</feature>
<evidence type="ECO:0000259" key="9">
    <source>
        <dbReference type="PROSITE" id="PS50850"/>
    </source>
</evidence>
<dbReference type="Pfam" id="PF12832">
    <property type="entry name" value="MFS_1_like"/>
    <property type="match status" value="1"/>
</dbReference>
<accession>A0A4T0V1D5</accession>
<dbReference type="EMBL" id="STGJ01000003">
    <property type="protein sequence ID" value="TIC85289.1"/>
    <property type="molecule type" value="Genomic_DNA"/>
</dbReference>
<keyword evidence="2" id="KW-0813">Transport</keyword>
<keyword evidence="5 8" id="KW-0812">Transmembrane</keyword>
<dbReference type="AlphaFoldDB" id="A0A4T0V1D5"/>
<evidence type="ECO:0000256" key="2">
    <source>
        <dbReference type="ARBA" id="ARBA00022448"/>
    </source>
</evidence>
<evidence type="ECO:0000256" key="5">
    <source>
        <dbReference type="ARBA" id="ARBA00022692"/>
    </source>
</evidence>
<feature type="transmembrane region" description="Helical" evidence="8">
    <location>
        <begin position="7"/>
        <end position="28"/>
    </location>
</feature>
<feature type="transmembrane region" description="Helical" evidence="8">
    <location>
        <begin position="40"/>
        <end position="60"/>
    </location>
</feature>
<dbReference type="InterPro" id="IPR026032">
    <property type="entry name" value="HcaT-like"/>
</dbReference>
<dbReference type="GO" id="GO:0030395">
    <property type="term" value="F:lactose binding"/>
    <property type="evidence" value="ECO:0007669"/>
    <property type="project" value="TreeGrafter"/>
</dbReference>
<keyword evidence="3" id="KW-1003">Cell membrane</keyword>
<dbReference type="GO" id="GO:0005886">
    <property type="term" value="C:plasma membrane"/>
    <property type="evidence" value="ECO:0007669"/>
    <property type="project" value="UniProtKB-SubCell"/>
</dbReference>
<evidence type="ECO:0000256" key="1">
    <source>
        <dbReference type="ARBA" id="ARBA00004429"/>
    </source>
</evidence>
<organism evidence="10 11">
    <name type="scientific">Crenobacter intestini</name>
    <dbReference type="NCBI Taxonomy" id="2563443"/>
    <lineage>
        <taxon>Bacteria</taxon>
        <taxon>Pseudomonadati</taxon>
        <taxon>Pseudomonadota</taxon>
        <taxon>Betaproteobacteria</taxon>
        <taxon>Neisseriales</taxon>
        <taxon>Neisseriaceae</taxon>
        <taxon>Crenobacter</taxon>
    </lineage>
</organism>
<evidence type="ECO:0000256" key="8">
    <source>
        <dbReference type="SAM" id="Phobius"/>
    </source>
</evidence>
<feature type="transmembrane region" description="Helical" evidence="8">
    <location>
        <begin position="329"/>
        <end position="350"/>
    </location>
</feature>
<keyword evidence="7 8" id="KW-0472">Membrane</keyword>
<evidence type="ECO:0000256" key="3">
    <source>
        <dbReference type="ARBA" id="ARBA00022475"/>
    </source>
</evidence>
<feature type="transmembrane region" description="Helical" evidence="8">
    <location>
        <begin position="356"/>
        <end position="374"/>
    </location>
</feature>